<evidence type="ECO:0000313" key="2">
    <source>
        <dbReference type="EMBL" id="OBR81409.1"/>
    </source>
</evidence>
<keyword evidence="4" id="KW-1185">Reference proteome</keyword>
<dbReference type="VEuPathDB" id="FungiDB:I303_08179"/>
<dbReference type="KEGG" id="kdj:28971878"/>
<dbReference type="Proteomes" id="UP000078595">
    <property type="component" value="Chromosome 8"/>
</dbReference>
<organism evidence="2">
    <name type="scientific">Kwoniella dejecticola CBS 10117</name>
    <dbReference type="NCBI Taxonomy" id="1296121"/>
    <lineage>
        <taxon>Eukaryota</taxon>
        <taxon>Fungi</taxon>
        <taxon>Dikarya</taxon>
        <taxon>Basidiomycota</taxon>
        <taxon>Agaricomycotina</taxon>
        <taxon>Tremellomycetes</taxon>
        <taxon>Tremellales</taxon>
        <taxon>Cryptococcaceae</taxon>
        <taxon>Kwoniella</taxon>
    </lineage>
</organism>
<dbReference type="GeneID" id="28971878"/>
<protein>
    <submittedName>
        <fullName evidence="2">Uncharacterized protein</fullName>
    </submittedName>
</protein>
<feature type="region of interest" description="Disordered" evidence="1">
    <location>
        <begin position="22"/>
        <end position="41"/>
    </location>
</feature>
<reference evidence="3" key="2">
    <citation type="submission" date="2013-07" db="EMBL/GenBank/DDBJ databases">
        <authorList>
            <consortium name="The Broad Institute Genome Sequencing Platform"/>
            <person name="Cuomo C."/>
            <person name="Litvintseva A."/>
            <person name="Chen Y."/>
            <person name="Heitman J."/>
            <person name="Sun S."/>
            <person name="Springer D."/>
            <person name="Dromer F."/>
            <person name="Young S.K."/>
            <person name="Zeng Q."/>
            <person name="Gargeya S."/>
            <person name="Fitzgerald M."/>
            <person name="Abouelleil A."/>
            <person name="Alvarado L."/>
            <person name="Berlin A.M."/>
            <person name="Chapman S.B."/>
            <person name="Dewar J."/>
            <person name="Goldberg J."/>
            <person name="Griggs A."/>
            <person name="Gujja S."/>
            <person name="Hansen M."/>
            <person name="Howarth C."/>
            <person name="Imamovic A."/>
            <person name="Larimer J."/>
            <person name="McCowan C."/>
            <person name="Murphy C."/>
            <person name="Pearson M."/>
            <person name="Priest M."/>
            <person name="Roberts A."/>
            <person name="Saif S."/>
            <person name="Shea T."/>
            <person name="Sykes S."/>
            <person name="Wortman J."/>
            <person name="Nusbaum C."/>
            <person name="Birren B."/>
        </authorList>
    </citation>
    <scope>NUCLEOTIDE SEQUENCE</scope>
    <source>
        <strain evidence="3">CBS 10117</strain>
    </source>
</reference>
<gene>
    <name evidence="2" type="ORF">I303_08179</name>
    <name evidence="3" type="ORF">I303_106564</name>
</gene>
<dbReference type="RefSeq" id="XP_018259251.1">
    <property type="nucleotide sequence ID" value="XM_018411439.1"/>
</dbReference>
<proteinExistence type="predicted"/>
<evidence type="ECO:0000313" key="3">
    <source>
        <dbReference type="EMBL" id="WWC63958.1"/>
    </source>
</evidence>
<name>A0A1A5ZUC3_9TREE</name>
<evidence type="ECO:0000313" key="4">
    <source>
        <dbReference type="Proteomes" id="UP000078595"/>
    </source>
</evidence>
<reference evidence="3" key="3">
    <citation type="submission" date="2024-02" db="EMBL/GenBank/DDBJ databases">
        <title>Comparative genomics of Cryptococcus and Kwoniella reveals pathogenesis evolution and contrasting modes of karyotype evolution via chromosome fusion or intercentromeric recombination.</title>
        <authorList>
            <person name="Coelho M.A."/>
            <person name="David-Palma M."/>
            <person name="Shea T."/>
            <person name="Bowers K."/>
            <person name="McGinley-Smith S."/>
            <person name="Mohammad A.W."/>
            <person name="Gnirke A."/>
            <person name="Yurkov A.M."/>
            <person name="Nowrousian M."/>
            <person name="Sun S."/>
            <person name="Cuomo C.A."/>
            <person name="Heitman J."/>
        </authorList>
    </citation>
    <scope>NUCLEOTIDE SEQUENCE</scope>
    <source>
        <strain evidence="3">CBS 10117</strain>
    </source>
</reference>
<reference evidence="2" key="1">
    <citation type="submission" date="2013-07" db="EMBL/GenBank/DDBJ databases">
        <title>The Genome Sequence of Cryptococcus dejecticola CBS10117.</title>
        <authorList>
            <consortium name="The Broad Institute Genome Sequencing Platform"/>
            <person name="Cuomo C."/>
            <person name="Litvintseva A."/>
            <person name="Chen Y."/>
            <person name="Heitman J."/>
            <person name="Sun S."/>
            <person name="Springer D."/>
            <person name="Dromer F."/>
            <person name="Young S.K."/>
            <person name="Zeng Q."/>
            <person name="Gargeya S."/>
            <person name="Fitzgerald M."/>
            <person name="Abouelleil A."/>
            <person name="Alvarado L."/>
            <person name="Berlin A.M."/>
            <person name="Chapman S.B."/>
            <person name="Dewar J."/>
            <person name="Goldberg J."/>
            <person name="Griggs A."/>
            <person name="Gujja S."/>
            <person name="Hansen M."/>
            <person name="Howarth C."/>
            <person name="Imamovic A."/>
            <person name="Larimer J."/>
            <person name="McCowan C."/>
            <person name="Murphy C."/>
            <person name="Pearson M."/>
            <person name="Priest M."/>
            <person name="Roberts A."/>
            <person name="Saif S."/>
            <person name="Shea T."/>
            <person name="Sykes S."/>
            <person name="Wortman J."/>
            <person name="Nusbaum C."/>
            <person name="Birren B."/>
        </authorList>
    </citation>
    <scope>NUCLEOTIDE SEQUENCE [LARGE SCALE GENOMIC DNA]</scope>
    <source>
        <strain evidence="2">CBS 10117</strain>
    </source>
</reference>
<accession>A0A1A5ZUC3</accession>
<dbReference type="EMBL" id="KI894037">
    <property type="protein sequence ID" value="OBR81409.1"/>
    <property type="molecule type" value="Genomic_DNA"/>
</dbReference>
<dbReference type="EMBL" id="CP144537">
    <property type="protein sequence ID" value="WWC63958.1"/>
    <property type="molecule type" value="Genomic_DNA"/>
</dbReference>
<sequence length="250" mass="27357">MPIEQSRIGRRIPATAKVERLAEHGDSDGVSPGLSQGTRAPKPSDILLFRSLGQSITVKVDLDMASRMVSALTSNLVTEAKTSETLEVSDTAYKISLDPDRVQMTTEEVLQKVLLTYPAQGVVDILRSSTYFISPPSRPDRLFVIAPSGANHSTLKEREGLKNVVMASNRVHRLDPTSTVKRFLDDVDALDSRSLLKKDFDSQYPLVPSEAGASDLYSGTAISDLSFVLKRSLDNVHPESSTPMQQSSLR</sequence>
<evidence type="ECO:0000256" key="1">
    <source>
        <dbReference type="SAM" id="MobiDB-lite"/>
    </source>
</evidence>
<dbReference type="AlphaFoldDB" id="A0A1A5ZUC3"/>